<keyword evidence="3" id="KW-1185">Reference proteome</keyword>
<dbReference type="SUPFAM" id="SSF50952">
    <property type="entry name" value="Soluble quinoprotein glucose dehydrogenase"/>
    <property type="match status" value="1"/>
</dbReference>
<gene>
    <name evidence="2" type="ORF">EHT87_05295</name>
</gene>
<dbReference type="EMBL" id="RQJP01000001">
    <property type="protein sequence ID" value="RRB17698.1"/>
    <property type="molecule type" value="Genomic_DNA"/>
</dbReference>
<dbReference type="InterPro" id="IPR006644">
    <property type="entry name" value="Cadg"/>
</dbReference>
<dbReference type="GO" id="GO:0005509">
    <property type="term" value="F:calcium ion binding"/>
    <property type="evidence" value="ECO:0007669"/>
    <property type="project" value="InterPro"/>
</dbReference>
<organism evidence="2 3">
    <name type="scientific">Larkinella knui</name>
    <dbReference type="NCBI Taxonomy" id="2025310"/>
    <lineage>
        <taxon>Bacteria</taxon>
        <taxon>Pseudomonadati</taxon>
        <taxon>Bacteroidota</taxon>
        <taxon>Cytophagia</taxon>
        <taxon>Cytophagales</taxon>
        <taxon>Spirosomataceae</taxon>
        <taxon>Larkinella</taxon>
    </lineage>
</organism>
<accession>A0A3P1CWY0</accession>
<sequence>MKNCYFYWILCLTGIASTARSQTPQLQLQTVVSGLTKPVDVDHGGSNRLFITELGGKIKLIEANGTVLATPFLQIPASKLLDVQYNGIFSVAFHPGFPNNGYFYVFYNQSDGQGVVARFTRNGSNPNLADLSSEVVLMTIPYPDGGHRGGNLLFGPDDYLYIFIGDDGNVGRGQLGDVLGNAQNLQKRYGKILRIDVNSGSPYSIPPTNPYLTPGDGIPDEIWASGLRNPWRGSFDRQTGDLWLGDNGQDGYEEVDFVAANRTKILPAGQNFGWRCFEGAHAYITTGCTMSGSFVSPLHEYAGYSNNGNKEASVVGGYVYRGTAYPALQGWYVYGDYAQGKLWLLRRGENNTYQNTVQTPVLVNPVSFGEGFDGELYVITFNEGKLYRITTESPTSQNHPPVAPAPVSLNGTVGVAYNATLPVFNDPDANPLTYKLTGSIPGLSFNENTRMLSGTPTTSGTFSLTYTASDGIATVPVVISATMAPASAYVGDYEGYLSTVDCGIFSGWVWDRKQKDAPLTVEFLDGATLAAATLIDKTEADQFRQDLLNAGKGNGQHGYRFTPPESLKNNQKHTIWARVRGTAYVLKLAPKELTCAGTATPNPPVNQKPVPPVLSALQATKGVTFTTVLPAFTDPESGTLTHSLTGLPGGLVFTASSRTISGIPTITGSYSLTFSASDGQESASATIMLTIANPPSTPVVTGDFDGFLDKVECSTIRGWVWDRKQANMPLTVEFYTGTTIWGTTVASLFRQDLKTAGKGNGEHAYSFTVPEVLKDNIERAISARVLNTTYVLKGSPKALKCSPNARIAVGSDENTLQVVASPNPVVQELVVEIRGIAGEQLVLSVVNGGGQIVFERSVELRSSFQQERFDMLRQKSGVYLLQVSPATTSGKQTLAIKILKN</sequence>
<evidence type="ECO:0000313" key="3">
    <source>
        <dbReference type="Proteomes" id="UP000274271"/>
    </source>
</evidence>
<dbReference type="InterPro" id="IPR013783">
    <property type="entry name" value="Ig-like_fold"/>
</dbReference>
<dbReference type="Pfam" id="PF05345">
    <property type="entry name" value="He_PIG"/>
    <property type="match status" value="2"/>
</dbReference>
<name>A0A3P1CWY0_9BACT</name>
<dbReference type="InterPro" id="IPR011042">
    <property type="entry name" value="6-blade_b-propeller_TolB-like"/>
</dbReference>
<dbReference type="Proteomes" id="UP000274271">
    <property type="component" value="Unassembled WGS sequence"/>
</dbReference>
<evidence type="ECO:0000313" key="2">
    <source>
        <dbReference type="EMBL" id="RRB17698.1"/>
    </source>
</evidence>
<feature type="domain" description="Dystroglycan-type cadherin-like" evidence="1">
    <location>
        <begin position="609"/>
        <end position="698"/>
    </location>
</feature>
<feature type="domain" description="Dystroglycan-type cadherin-like" evidence="1">
    <location>
        <begin position="401"/>
        <end position="488"/>
    </location>
</feature>
<dbReference type="InterPro" id="IPR012938">
    <property type="entry name" value="Glc/Sorbosone_DH"/>
</dbReference>
<dbReference type="GO" id="GO:0016020">
    <property type="term" value="C:membrane"/>
    <property type="evidence" value="ECO:0007669"/>
    <property type="project" value="InterPro"/>
</dbReference>
<dbReference type="Gene3D" id="2.60.40.10">
    <property type="entry name" value="Immunoglobulins"/>
    <property type="match status" value="2"/>
</dbReference>
<comment type="caution">
    <text evidence="2">The sequence shown here is derived from an EMBL/GenBank/DDBJ whole genome shotgun (WGS) entry which is preliminary data.</text>
</comment>
<dbReference type="Gene3D" id="2.120.10.30">
    <property type="entry name" value="TolB, C-terminal domain"/>
    <property type="match status" value="1"/>
</dbReference>
<dbReference type="RefSeq" id="WP_124904565.1">
    <property type="nucleotide sequence ID" value="NZ_RQJP01000001.1"/>
</dbReference>
<dbReference type="SMART" id="SM00736">
    <property type="entry name" value="CADG"/>
    <property type="match status" value="2"/>
</dbReference>
<dbReference type="Pfam" id="PF07995">
    <property type="entry name" value="GSDH"/>
    <property type="match status" value="1"/>
</dbReference>
<dbReference type="OrthoDB" id="9770043at2"/>
<dbReference type="InterPro" id="IPR015919">
    <property type="entry name" value="Cadherin-like_sf"/>
</dbReference>
<dbReference type="PANTHER" id="PTHR19328">
    <property type="entry name" value="HEDGEHOG-INTERACTING PROTEIN"/>
    <property type="match status" value="1"/>
</dbReference>
<reference evidence="2 3" key="1">
    <citation type="submission" date="2018-11" db="EMBL/GenBank/DDBJ databases">
        <authorList>
            <person name="Zhou Z."/>
            <person name="Wang G."/>
        </authorList>
    </citation>
    <scope>NUCLEOTIDE SEQUENCE [LARGE SCALE GENOMIC DNA]</scope>
    <source>
        <strain evidence="2 3">KCTC42998</strain>
    </source>
</reference>
<dbReference type="InterPro" id="IPR011041">
    <property type="entry name" value="Quinoprot_gluc/sorb_DH_b-prop"/>
</dbReference>
<proteinExistence type="predicted"/>
<dbReference type="SUPFAM" id="SSF49313">
    <property type="entry name" value="Cadherin-like"/>
    <property type="match status" value="2"/>
</dbReference>
<evidence type="ECO:0000259" key="1">
    <source>
        <dbReference type="SMART" id="SM00736"/>
    </source>
</evidence>
<protein>
    <recommendedName>
        <fullName evidence="1">Dystroglycan-type cadherin-like domain-containing protein</fullName>
    </recommendedName>
</protein>
<dbReference type="AlphaFoldDB" id="A0A3P1CWY0"/>
<dbReference type="PANTHER" id="PTHR19328:SF75">
    <property type="entry name" value="ALDOSE SUGAR DEHYDROGENASE YLII"/>
    <property type="match status" value="1"/>
</dbReference>